<keyword evidence="3" id="KW-1185">Reference proteome</keyword>
<reference evidence="2 3" key="1">
    <citation type="journal article" date="2019" name="Int. J. Syst. Evol. Microbiol.">
        <title>The Global Catalogue of Microorganisms (GCM) 10K type strain sequencing project: providing services to taxonomists for standard genome sequencing and annotation.</title>
        <authorList>
            <consortium name="The Broad Institute Genomics Platform"/>
            <consortium name="The Broad Institute Genome Sequencing Center for Infectious Disease"/>
            <person name="Wu L."/>
            <person name="Ma J."/>
        </authorList>
    </citation>
    <scope>NUCLEOTIDE SEQUENCE [LARGE SCALE GENOMIC DNA]</scope>
    <source>
        <strain evidence="2 3">JCM 14588</strain>
    </source>
</reference>
<dbReference type="Proteomes" id="UP001501288">
    <property type="component" value="Unassembled WGS sequence"/>
</dbReference>
<dbReference type="RefSeq" id="WP_346030013.1">
    <property type="nucleotide sequence ID" value="NZ_BAAANV010000032.1"/>
</dbReference>
<protein>
    <recommendedName>
        <fullName evidence="4">DUF4307 domain-containing protein</fullName>
    </recommendedName>
</protein>
<sequence length="124" mass="13132">MTKTRASKMCVFLAALLGVAILSLGAVMHLRGPAEDRSVIRHAAADRLHVSDNQVEVNSFVSQGACYVAEVTVKSAGDPAYSVAVRKQEPAPVVTRISGGSLGPDGDPYFDTDDPEWESPCITS</sequence>
<feature type="compositionally biased region" description="Acidic residues" evidence="1">
    <location>
        <begin position="108"/>
        <end position="117"/>
    </location>
</feature>
<name>A0ABN2BFQ4_9MICO</name>
<proteinExistence type="predicted"/>
<evidence type="ECO:0008006" key="4">
    <source>
        <dbReference type="Google" id="ProtNLM"/>
    </source>
</evidence>
<organism evidence="2 3">
    <name type="scientific">Dermacoccus barathri</name>
    <dbReference type="NCBI Taxonomy" id="322601"/>
    <lineage>
        <taxon>Bacteria</taxon>
        <taxon>Bacillati</taxon>
        <taxon>Actinomycetota</taxon>
        <taxon>Actinomycetes</taxon>
        <taxon>Micrococcales</taxon>
        <taxon>Dermacoccaceae</taxon>
        <taxon>Dermacoccus</taxon>
    </lineage>
</organism>
<gene>
    <name evidence="2" type="ORF">GCM10009762_12070</name>
</gene>
<evidence type="ECO:0000313" key="3">
    <source>
        <dbReference type="Proteomes" id="UP001501288"/>
    </source>
</evidence>
<evidence type="ECO:0000256" key="1">
    <source>
        <dbReference type="SAM" id="MobiDB-lite"/>
    </source>
</evidence>
<dbReference type="EMBL" id="BAAANV010000032">
    <property type="protein sequence ID" value="GAA1540051.1"/>
    <property type="molecule type" value="Genomic_DNA"/>
</dbReference>
<feature type="region of interest" description="Disordered" evidence="1">
    <location>
        <begin position="95"/>
        <end position="124"/>
    </location>
</feature>
<accession>A0ABN2BFQ4</accession>
<comment type="caution">
    <text evidence="2">The sequence shown here is derived from an EMBL/GenBank/DDBJ whole genome shotgun (WGS) entry which is preliminary data.</text>
</comment>
<evidence type="ECO:0000313" key="2">
    <source>
        <dbReference type="EMBL" id="GAA1540051.1"/>
    </source>
</evidence>